<accession>A0AB39MIQ1</accession>
<sequence>MLSVSSKWAGALTSSHGISTKVNVLYGGSILAEDISFVDGSVKVDRGSETRRSLSLTIADPRQFPKAETDLFNVYGQELYVERGIRYLDGSTERVPLGTFVITDISGDMHTGPLNIEAAGRELLLKRALFGSATNTKGFVSAAAFIRTSIANVLPSASFVDRSTVGAVGLATKTWDAGTDVWSALAEVATSVGGELFCDAYGTFVLVDIPQVANVPVTAVWDVSAGANGVMVSASVKLTASDVYNRVVVVGENAEDNKPPVSGTATITDSTDPLRYGGPFGQVTYRYSSSLVTTSTQANATAVALLAKKRQANRSVSLSAVPNPALDAGDWIRVNYGPVASPELHLVQSFTVPLSVDGGAFDIDTVGGHDDTGV</sequence>
<organism evidence="2">
    <name type="scientific">Streptomyces sp. R08</name>
    <dbReference type="NCBI Taxonomy" id="3238624"/>
    <lineage>
        <taxon>Bacteria</taxon>
        <taxon>Bacillati</taxon>
        <taxon>Actinomycetota</taxon>
        <taxon>Actinomycetes</taxon>
        <taxon>Kitasatosporales</taxon>
        <taxon>Streptomycetaceae</taxon>
        <taxon>Streptomyces</taxon>
    </lineage>
</organism>
<proteinExistence type="predicted"/>
<dbReference type="EMBL" id="CP163431">
    <property type="protein sequence ID" value="XDQ04643.1"/>
    <property type="molecule type" value="Genomic_DNA"/>
</dbReference>
<gene>
    <name evidence="2" type="ORF">AB5J58_32755</name>
</gene>
<evidence type="ECO:0000259" key="1">
    <source>
        <dbReference type="Pfam" id="PF16466"/>
    </source>
</evidence>
<evidence type="ECO:0000313" key="2">
    <source>
        <dbReference type="EMBL" id="XDQ04643.1"/>
    </source>
</evidence>
<dbReference type="InterPro" id="IPR032490">
    <property type="entry name" value="DUF5047"/>
</dbReference>
<dbReference type="Pfam" id="PF16466">
    <property type="entry name" value="DUF5047"/>
    <property type="match status" value="1"/>
</dbReference>
<feature type="domain" description="DUF5047" evidence="1">
    <location>
        <begin position="40"/>
        <end position="162"/>
    </location>
</feature>
<protein>
    <submittedName>
        <fullName evidence="2">DUF5047 domain-containing protein</fullName>
    </submittedName>
</protein>
<dbReference type="RefSeq" id="WP_369190155.1">
    <property type="nucleotide sequence ID" value="NZ_CP163431.1"/>
</dbReference>
<reference evidence="2" key="1">
    <citation type="submission" date="2024-07" db="EMBL/GenBank/DDBJ databases">
        <authorList>
            <person name="Yu S.T."/>
        </authorList>
    </citation>
    <scope>NUCLEOTIDE SEQUENCE</scope>
    <source>
        <strain evidence="2">R08</strain>
    </source>
</reference>
<name>A0AB39MIQ1_9ACTN</name>
<dbReference type="AlphaFoldDB" id="A0AB39MIQ1"/>